<evidence type="ECO:0000313" key="1">
    <source>
        <dbReference type="EMBL" id="ABK80580.1"/>
    </source>
</evidence>
<sequence length="84" mass="9756">MLKGFLNDNLVTTNKDEQKLLNLFRKANHPSRDKFLLDLEWVLNNTSRSRLTGVKKIPRKLEKEQAAVKLKKIAKNINKITLRG</sequence>
<protein>
    <submittedName>
        <fullName evidence="1">Uncharacterized protein</fullName>
    </submittedName>
</protein>
<dbReference type="EMBL" id="EF106972">
    <property type="protein sequence ID" value="ABK80580.1"/>
    <property type="molecule type" value="Genomic_DNA"/>
</dbReference>
<name>A4GIY7_9BACT</name>
<accession>A4GIY7</accession>
<dbReference type="AlphaFoldDB" id="A4GIY7"/>
<proteinExistence type="predicted"/>
<reference evidence="1" key="1">
    <citation type="journal article" date="2007" name="Environ. Microbiol.">
        <title>Quantitative distribution of presumptive archaeal and bacterial nitrifiers in Monterey Bay and the North Pacific Subtropical Gyre.</title>
        <authorList>
            <person name="Mincer T.J."/>
            <person name="Church M.J."/>
            <person name="Taylor L.T."/>
            <person name="Preston C."/>
            <person name="Karl D.M."/>
            <person name="Delong E.F."/>
        </authorList>
    </citation>
    <scope>NUCLEOTIDE SEQUENCE</scope>
</reference>
<organism evidence="1">
    <name type="scientific">uncultured marine Nitrospinaceae bacterium</name>
    <dbReference type="NCBI Taxonomy" id="482920"/>
    <lineage>
        <taxon>Bacteria</taxon>
        <taxon>Pseudomonadati</taxon>
        <taxon>Nitrospinota/Tectimicrobiota group</taxon>
        <taxon>Nitrospinota</taxon>
        <taxon>Nitrospinia</taxon>
        <taxon>Nitrospinales</taxon>
        <taxon>Nitrospinaceae</taxon>
        <taxon>environmental samples</taxon>
    </lineage>
</organism>